<feature type="domain" description="Major facilitator superfamily (MFS) profile" evidence="6">
    <location>
        <begin position="12"/>
        <end position="497"/>
    </location>
</feature>
<evidence type="ECO:0000259" key="6">
    <source>
        <dbReference type="PROSITE" id="PS50850"/>
    </source>
</evidence>
<comment type="caution">
    <text evidence="7">The sequence shown here is derived from an EMBL/GenBank/DDBJ whole genome shotgun (WGS) entry which is preliminary data.</text>
</comment>
<name>A0A1X0WAJ2_9GAMM</name>
<feature type="transmembrane region" description="Helical" evidence="5">
    <location>
        <begin position="230"/>
        <end position="247"/>
    </location>
</feature>
<feature type="transmembrane region" description="Helical" evidence="5">
    <location>
        <begin position="400"/>
        <end position="422"/>
    </location>
</feature>
<evidence type="ECO:0000256" key="5">
    <source>
        <dbReference type="SAM" id="Phobius"/>
    </source>
</evidence>
<feature type="transmembrane region" description="Helical" evidence="5">
    <location>
        <begin position="473"/>
        <end position="492"/>
    </location>
</feature>
<dbReference type="PANTHER" id="PTHR42718">
    <property type="entry name" value="MAJOR FACILITATOR SUPERFAMILY MULTIDRUG TRANSPORTER MFSC"/>
    <property type="match status" value="1"/>
</dbReference>
<organism evidence="7 8">
    <name type="scientific">Rouxiella badensis</name>
    <dbReference type="NCBI Taxonomy" id="1646377"/>
    <lineage>
        <taxon>Bacteria</taxon>
        <taxon>Pseudomonadati</taxon>
        <taxon>Pseudomonadota</taxon>
        <taxon>Gammaproteobacteria</taxon>
        <taxon>Enterobacterales</taxon>
        <taxon>Yersiniaceae</taxon>
        <taxon>Rouxiella</taxon>
    </lineage>
</organism>
<feature type="transmembrane region" description="Helical" evidence="5">
    <location>
        <begin position="198"/>
        <end position="218"/>
    </location>
</feature>
<keyword evidence="3 5" id="KW-1133">Transmembrane helix</keyword>
<dbReference type="InterPro" id="IPR011701">
    <property type="entry name" value="MFS"/>
</dbReference>
<keyword evidence="4 5" id="KW-0472">Membrane</keyword>
<dbReference type="PROSITE" id="PS50850">
    <property type="entry name" value="MFS"/>
    <property type="match status" value="1"/>
</dbReference>
<dbReference type="InterPro" id="IPR020846">
    <property type="entry name" value="MFS_dom"/>
</dbReference>
<feature type="transmembrane region" description="Helical" evidence="5">
    <location>
        <begin position="332"/>
        <end position="351"/>
    </location>
</feature>
<dbReference type="RefSeq" id="WP_084913203.1">
    <property type="nucleotide sequence ID" value="NZ_MRWE01000043.1"/>
</dbReference>
<dbReference type="AlphaFoldDB" id="A0A1X0WAJ2"/>
<evidence type="ECO:0000313" key="8">
    <source>
        <dbReference type="Proteomes" id="UP000192536"/>
    </source>
</evidence>
<dbReference type="GO" id="GO:0022857">
    <property type="term" value="F:transmembrane transporter activity"/>
    <property type="evidence" value="ECO:0007669"/>
    <property type="project" value="InterPro"/>
</dbReference>
<feature type="transmembrane region" description="Helical" evidence="5">
    <location>
        <begin position="357"/>
        <end position="379"/>
    </location>
</feature>
<dbReference type="CDD" id="cd17321">
    <property type="entry name" value="MFS_MMR_MDR_like"/>
    <property type="match status" value="1"/>
</dbReference>
<dbReference type="PROSITE" id="PS00216">
    <property type="entry name" value="SUGAR_TRANSPORT_1"/>
    <property type="match status" value="1"/>
</dbReference>
<evidence type="ECO:0000256" key="4">
    <source>
        <dbReference type="ARBA" id="ARBA00023136"/>
    </source>
</evidence>
<dbReference type="STRING" id="1646377.BS640_19775"/>
<feature type="transmembrane region" description="Helical" evidence="5">
    <location>
        <begin position="45"/>
        <end position="66"/>
    </location>
</feature>
<evidence type="ECO:0000256" key="2">
    <source>
        <dbReference type="ARBA" id="ARBA00022692"/>
    </source>
</evidence>
<keyword evidence="2 5" id="KW-0812">Transmembrane</keyword>
<dbReference type="Gene3D" id="1.20.1720.10">
    <property type="entry name" value="Multidrug resistance protein D"/>
    <property type="match status" value="1"/>
</dbReference>
<evidence type="ECO:0000256" key="3">
    <source>
        <dbReference type="ARBA" id="ARBA00022989"/>
    </source>
</evidence>
<dbReference type="SUPFAM" id="SSF103473">
    <property type="entry name" value="MFS general substrate transporter"/>
    <property type="match status" value="1"/>
</dbReference>
<feature type="transmembrane region" description="Helical" evidence="5">
    <location>
        <begin position="267"/>
        <end position="287"/>
    </location>
</feature>
<reference evidence="7 8" key="1">
    <citation type="journal article" date="2017" name="Int. J. Syst. Evol. Microbiol.">
        <title>Rouxiella badensis sp. nov. and Rouxiella silvae sp. nov. isolated from peat bog soil in Germany and emendation of the genus description.</title>
        <authorList>
            <person name="Le Fleche-Mateos A."/>
            <person name="Kugler J.H."/>
            <person name="Hansen S.H."/>
            <person name="Syldatk C."/>
            <person name="Hausmann R."/>
            <person name="Lomprez F."/>
            <person name="Vandenbogaert M."/>
            <person name="Manuguerra J.C."/>
            <person name="Grimont P.A."/>
        </authorList>
    </citation>
    <scope>NUCLEOTIDE SEQUENCE [LARGE SCALE GENOMIC DNA]</scope>
    <source>
        <strain evidence="7 8">DSM 100043</strain>
    </source>
</reference>
<feature type="transmembrane region" description="Helical" evidence="5">
    <location>
        <begin position="103"/>
        <end position="125"/>
    </location>
</feature>
<dbReference type="InterPro" id="IPR036259">
    <property type="entry name" value="MFS_trans_sf"/>
</dbReference>
<proteinExistence type="predicted"/>
<feature type="transmembrane region" description="Helical" evidence="5">
    <location>
        <begin position="165"/>
        <end position="183"/>
    </location>
</feature>
<dbReference type="GO" id="GO:0005886">
    <property type="term" value="C:plasma membrane"/>
    <property type="evidence" value="ECO:0007669"/>
    <property type="project" value="UniProtKB-SubCell"/>
</dbReference>
<comment type="subcellular location">
    <subcellularLocation>
        <location evidence="1">Endomembrane system</location>
        <topology evidence="1">Multi-pass membrane protein</topology>
    </subcellularLocation>
</comment>
<feature type="transmembrane region" description="Helical" evidence="5">
    <location>
        <begin position="137"/>
        <end position="159"/>
    </location>
</feature>
<dbReference type="EMBL" id="MRWE01000043">
    <property type="protein sequence ID" value="ORJ23779.1"/>
    <property type="molecule type" value="Genomic_DNA"/>
</dbReference>
<dbReference type="InterPro" id="IPR005829">
    <property type="entry name" value="Sugar_transporter_CS"/>
</dbReference>
<dbReference type="PANTHER" id="PTHR42718:SF49">
    <property type="entry name" value="EXPORT PROTEIN"/>
    <property type="match status" value="1"/>
</dbReference>
<dbReference type="Proteomes" id="UP000192536">
    <property type="component" value="Unassembled WGS sequence"/>
</dbReference>
<dbReference type="Pfam" id="PF07690">
    <property type="entry name" value="MFS_1"/>
    <property type="match status" value="1"/>
</dbReference>
<dbReference type="Gene3D" id="1.20.1250.20">
    <property type="entry name" value="MFS general substrate transporter like domains"/>
    <property type="match status" value="1"/>
</dbReference>
<feature type="transmembrane region" description="Helical" evidence="5">
    <location>
        <begin position="78"/>
        <end position="97"/>
    </location>
</feature>
<sequence>MAVSPTTKNRLALTAVCLAAMMSGLEISSVPVILPILEKQIGASFAQLQWIMNAYTLACTTVLMATGTLADRFGRKRLFLISIFGFGVTSLMCGVAQTASVMIVGRFLQGLSGGAMLICLIAILSSQFTEGKARSRAFTAWGMVFGFGLGFGPMIGGIIVTQASWQWVFLVHVFIAMLTWLLARSNVLESRDTEDKKLDVGGLVTLSLTVLGATFYITQGGQMGYSSLNALSILGGALLCAIIFVIIERRHPHPMFDFSVFKNRSFFGALLGSAGMNFSFWPFMIYLPLYYQSVLGFDIISAGGYLLAYTLPTLLMPPVAARLVHRFGAARIIPAGLFGIGIGFLLMRVGISQAFGLLPGALLAGAALGLTNTPVTHTTTGSLPVSRAGMASGMDMSARLITLAINIAVMGSLLVAGIGHYLRDKLPARLDAAHWQTLAERIAGGEQLAGAPDTPFVSTALAREALTAGFSNVLLYGALGVCLLALASHLVFASRSRTPICVAPSKL</sequence>
<evidence type="ECO:0000313" key="7">
    <source>
        <dbReference type="EMBL" id="ORJ23779.1"/>
    </source>
</evidence>
<evidence type="ECO:0000256" key="1">
    <source>
        <dbReference type="ARBA" id="ARBA00004127"/>
    </source>
</evidence>
<keyword evidence="8" id="KW-1185">Reference proteome</keyword>
<feature type="transmembrane region" description="Helical" evidence="5">
    <location>
        <begin position="299"/>
        <end position="320"/>
    </location>
</feature>
<accession>A0A1X0WAJ2</accession>
<gene>
    <name evidence="7" type="ORF">BS640_19775</name>
</gene>
<protein>
    <submittedName>
        <fullName evidence="7">MFS transporter</fullName>
    </submittedName>
</protein>